<feature type="compositionally biased region" description="Basic residues" evidence="1">
    <location>
        <begin position="36"/>
        <end position="47"/>
    </location>
</feature>
<dbReference type="InterPro" id="IPR016186">
    <property type="entry name" value="C-type_lectin-like/link_sf"/>
</dbReference>
<evidence type="ECO:0000256" key="1">
    <source>
        <dbReference type="SAM" id="MobiDB-lite"/>
    </source>
</evidence>
<sequence>MWILIFAFSLIVNVHAISFNRDSSSSSCDDDSRDYPRHHHHHHHHHGGGGYYGGYGGGGGKGNGGGSGNGGGHGGGNGGGKPDKGGKSRCPDGWKLFERPTGPWCMKVFPTGVIEYAAAKSFCVSNGAVLSGIQNKAENVWITQTALNTLGSPTGTVWIGAERTPQCLGQGKTAACNDYTSLAWTDSSTTGTEGFVWLEGIQPDNYKRIQNCLILFFTATPVRILHAEWWAGAIDDIMCNPAQWETLGPNREKTLRGVVCGKPARK</sequence>
<dbReference type="InterPro" id="IPR016187">
    <property type="entry name" value="CTDL_fold"/>
</dbReference>
<name>A0A8R1DWG7_CAEJA</name>
<feature type="region of interest" description="Disordered" evidence="1">
    <location>
        <begin position="21"/>
        <end position="47"/>
    </location>
</feature>
<feature type="chain" id="PRO_5035740464" evidence="2">
    <location>
        <begin position="17"/>
        <end position="266"/>
    </location>
</feature>
<dbReference type="PROSITE" id="PS50041">
    <property type="entry name" value="C_TYPE_LECTIN_2"/>
    <property type="match status" value="1"/>
</dbReference>
<dbReference type="EnsemblMetazoa" id="CJA14601.1">
    <property type="protein sequence ID" value="CJA14601.1"/>
    <property type="gene ID" value="WBGene00133805"/>
</dbReference>
<feature type="compositionally biased region" description="Gly residues" evidence="1">
    <location>
        <begin position="66"/>
        <end position="80"/>
    </location>
</feature>
<reference evidence="4" key="2">
    <citation type="submission" date="2022-06" db="UniProtKB">
        <authorList>
            <consortium name="EnsemblMetazoa"/>
        </authorList>
    </citation>
    <scope>IDENTIFICATION</scope>
    <source>
        <strain evidence="4">DF5081</strain>
    </source>
</reference>
<dbReference type="InterPro" id="IPR001304">
    <property type="entry name" value="C-type_lectin-like"/>
</dbReference>
<keyword evidence="5" id="KW-1185">Reference proteome</keyword>
<feature type="signal peptide" evidence="2">
    <location>
        <begin position="1"/>
        <end position="16"/>
    </location>
</feature>
<accession>A0A8R1DWG7</accession>
<dbReference type="AlphaFoldDB" id="A0A8R1DWG7"/>
<evidence type="ECO:0000313" key="5">
    <source>
        <dbReference type="Proteomes" id="UP000005237"/>
    </source>
</evidence>
<reference evidence="5" key="1">
    <citation type="submission" date="2010-08" db="EMBL/GenBank/DDBJ databases">
        <authorList>
            <consortium name="Caenorhabditis japonica Sequencing Consortium"/>
            <person name="Wilson R.K."/>
        </authorList>
    </citation>
    <scope>NUCLEOTIDE SEQUENCE [LARGE SCALE GENOMIC DNA]</scope>
    <source>
        <strain evidence="5">DF5081</strain>
    </source>
</reference>
<proteinExistence type="predicted"/>
<dbReference type="CDD" id="cd00037">
    <property type="entry name" value="CLECT"/>
    <property type="match status" value="1"/>
</dbReference>
<feature type="compositionally biased region" description="Basic and acidic residues" evidence="1">
    <location>
        <begin position="81"/>
        <end position="92"/>
    </location>
</feature>
<evidence type="ECO:0000259" key="3">
    <source>
        <dbReference type="PROSITE" id="PS50041"/>
    </source>
</evidence>
<evidence type="ECO:0000313" key="4">
    <source>
        <dbReference type="EnsemblMetazoa" id="CJA14601.1"/>
    </source>
</evidence>
<organism evidence="4 5">
    <name type="scientific">Caenorhabditis japonica</name>
    <dbReference type="NCBI Taxonomy" id="281687"/>
    <lineage>
        <taxon>Eukaryota</taxon>
        <taxon>Metazoa</taxon>
        <taxon>Ecdysozoa</taxon>
        <taxon>Nematoda</taxon>
        <taxon>Chromadorea</taxon>
        <taxon>Rhabditida</taxon>
        <taxon>Rhabditina</taxon>
        <taxon>Rhabditomorpha</taxon>
        <taxon>Rhabditoidea</taxon>
        <taxon>Rhabditidae</taxon>
        <taxon>Peloderinae</taxon>
        <taxon>Caenorhabditis</taxon>
    </lineage>
</organism>
<dbReference type="OMA" id="WWAGAID"/>
<feature type="region of interest" description="Disordered" evidence="1">
    <location>
        <begin position="66"/>
        <end position="92"/>
    </location>
</feature>
<dbReference type="Gene3D" id="3.10.100.10">
    <property type="entry name" value="Mannose-Binding Protein A, subunit A"/>
    <property type="match status" value="1"/>
</dbReference>
<dbReference type="SUPFAM" id="SSF56436">
    <property type="entry name" value="C-type lectin-like"/>
    <property type="match status" value="1"/>
</dbReference>
<dbReference type="Proteomes" id="UP000005237">
    <property type="component" value="Unassembled WGS sequence"/>
</dbReference>
<dbReference type="SMART" id="SM00034">
    <property type="entry name" value="CLECT"/>
    <property type="match status" value="1"/>
</dbReference>
<feature type="domain" description="C-type lectin" evidence="3">
    <location>
        <begin position="101"/>
        <end position="229"/>
    </location>
</feature>
<evidence type="ECO:0000256" key="2">
    <source>
        <dbReference type="SAM" id="SignalP"/>
    </source>
</evidence>
<dbReference type="PANTHER" id="PTHR23124">
    <property type="entry name" value="C-TYPE LECTIN DOMAIN-CONTAINING PROTEIN-RELATED-RELATED"/>
    <property type="match status" value="1"/>
</dbReference>
<protein>
    <submittedName>
        <fullName evidence="4">C-type lectin domain-containing protein</fullName>
    </submittedName>
</protein>
<keyword evidence="2" id="KW-0732">Signal</keyword>